<reference evidence="1 2" key="1">
    <citation type="submission" date="2019-08" db="EMBL/GenBank/DDBJ databases">
        <authorList>
            <person name="Chang H.C."/>
            <person name="Mun S.Y."/>
        </authorList>
    </citation>
    <scope>NUCLEOTIDE SEQUENCE [LARGE SCALE GENOMIC DNA]</scope>
    <source>
        <strain evidence="1 2">SK</strain>
    </source>
</reference>
<evidence type="ECO:0000313" key="1">
    <source>
        <dbReference type="EMBL" id="QNT64921.1"/>
    </source>
</evidence>
<organism evidence="1 2">
    <name type="scientific">Weissella koreensis</name>
    <dbReference type="NCBI Taxonomy" id="165096"/>
    <lineage>
        <taxon>Bacteria</taxon>
        <taxon>Bacillati</taxon>
        <taxon>Bacillota</taxon>
        <taxon>Bacilli</taxon>
        <taxon>Lactobacillales</taxon>
        <taxon>Lactobacillaceae</taxon>
        <taxon>Weissella</taxon>
    </lineage>
</organism>
<name>A0A7H1MN85_9LACO</name>
<dbReference type="RefSeq" id="WP_006845271.1">
    <property type="nucleotide sequence ID" value="NZ_CP026847.1"/>
</dbReference>
<dbReference type="AlphaFoldDB" id="A0A7H1MN85"/>
<proteinExistence type="predicted"/>
<sequence>MKKWKKILMAIVTILYIFPFISMIKPHESKMIGNQINAWLIQNNINNFTVETIIEIYLIICVVFLIIMLFTIIFWPSAKNNVVLTNQKSGKLALDNRGISSFINQRFKDENLENINIKIKNQVHSIKIKVSAESKYQQDKVQKIIRLQDQINKDLNELLKNTDINKINTNIVINRPKNSKNIRVL</sequence>
<gene>
    <name evidence="1" type="primary">amaP</name>
    <name evidence="1" type="ORF">FY536_06535</name>
</gene>
<accession>A0A7H1MN85</accession>
<dbReference type="OMA" id="FNIHLDF"/>
<dbReference type="Proteomes" id="UP000516446">
    <property type="component" value="Chromosome"/>
</dbReference>
<dbReference type="EMBL" id="CP043431">
    <property type="protein sequence ID" value="QNT64921.1"/>
    <property type="molecule type" value="Genomic_DNA"/>
</dbReference>
<dbReference type="NCBIfam" id="NF033218">
    <property type="entry name" value="anchor_AmaP"/>
    <property type="match status" value="1"/>
</dbReference>
<evidence type="ECO:0000313" key="2">
    <source>
        <dbReference type="Proteomes" id="UP000516446"/>
    </source>
</evidence>
<protein>
    <submittedName>
        <fullName evidence="1">Alkaline shock response membrane anchor protein AmaP</fullName>
    </submittedName>
</protein>
<keyword evidence="2" id="KW-1185">Reference proteome</keyword>